<comment type="similarity">
    <text evidence="5">Belongs to the AAA ATPase family.</text>
</comment>
<keyword evidence="9" id="KW-0551">Lipid droplet</keyword>
<keyword evidence="14" id="KW-0833">Ubl conjugation pathway</keyword>
<evidence type="ECO:0000256" key="20">
    <source>
        <dbReference type="ARBA" id="ARBA00023268"/>
    </source>
</evidence>
<keyword evidence="19" id="KW-0443">Lipid metabolism</keyword>
<evidence type="ECO:0000256" key="10">
    <source>
        <dbReference type="ARBA" id="ARBA00022679"/>
    </source>
</evidence>
<dbReference type="GO" id="GO:0005524">
    <property type="term" value="F:ATP binding"/>
    <property type="evidence" value="ECO:0007669"/>
    <property type="project" value="UniProtKB-KW"/>
</dbReference>
<evidence type="ECO:0000256" key="1">
    <source>
        <dbReference type="ARBA" id="ARBA00000900"/>
    </source>
</evidence>
<dbReference type="Gene3D" id="3.40.50.300">
    <property type="entry name" value="P-loop containing nucleotide triphosphate hydrolases"/>
    <property type="match status" value="2"/>
</dbReference>
<dbReference type="InterPro" id="IPR003959">
    <property type="entry name" value="ATPase_AAA_core"/>
</dbReference>
<sequence length="2365" mass="270271">KFGRLISAIVEKSWPNETAHHDEGTLLQHLLSWSAAKNIFQLYATDKKLFEKLSEDAKSKINLAVSTLVDINNNLANGNIPISLLKVILEKKEAYLDLLKIECFTGNECYRNNDKMKRLIDWRQDEVRAVYHHNDLLHILLTMTHKLEEHMTVDVEKKEEFQQVDIEAQCLKDFMEVHQVDLLPTDQTGVVTFFQLDDEIRAMAEELYKFQDSHVFKMCWEEQAKLGNYDGLAQELNIMCRVENTTDKQWIHSRVQQIEQYHELHLAVASAEIITMVKETLCLQGDFSILETLREANRAHFQDEQLNRIDSNLMQAKKILVDINEPRRLCLKELGLRRLFVKWVKDALEDINELKVFVDLASISAGENDMDVDRVACFHDAVLGYSSMLYELKPDSGFHVFQEVVKKLWRALENDVNLPKKLRATARHLEWLKTVKDSHGSVELSSLSLASAINQKGIYLISAPREKKLSLDAVLKLQIPEENDEAQRMRCYSLEDLRELQNKLMLMSGKGDQGQNEVDHFVEVFDGVQRLSKAFIALYSAGNPLFQNWEAQISCCLNSQEPSIVMDFNLDNVDCVVSKGSVDTLLPEFCKKMEKGLTDWTGFVREQRLRHYYLNCYTAEQIVYLCSKLPQQSVTHTEDQVLMMLSFVKSNCTASDLRQVRHKFQYELLTKPDEVIDVEHQALVVPGSDLDQDMSSEWDGCSGSEDSAVEKFDLIWDAYMADMKNYLPHILDINSLGRLLELLANAASADDGDLGIIRRQLPRGLSPGNPNLIVCPHNDILTACISIYMSNEDQPLPTYDEVLLCNPSTPYEQVEIFLRRCLSTGHKGQKIYSLLYGDLLTYDVSSKVERFFQRAKMQSRKDYNLVIICSSEREYAYLPSAFSQYRVHVIPQESLARLQHYLHRHFVVPEDCCSAAATFKDRLCVGVVSSKRAGVGKSLYIKRLYEELEHSDESSVMKCIRLINPNIDEDVVLQSLLTTTTRTKPVLFHFDISSSVQKGLHEFLFKLLILRYLMDSDGKLRDCESSVFCDAAITGDVLTGFKTFVVDFMILMAKDFATPSLSISDQSPGRLHVDLTGVSEEDLAPFLIRKRWETEPHPYIFFNDDHESMTFIGFHLQLNEHNYVDAVDPSTGRVIKKNVMTKVLYENLRLQGVPFNIDFDGLQRGEKIERICRVLGIQWPLDPDETYELTTDNILKMLAIHMRFRCGIPVIIMGETGCGKTRLIKFLCELQRSGMPTVNMKLVKVHGGTTSEMIYSKVREAEDMAFINKDYFDSVLFFDEANTTEAISSIKEVLCDKTVRGETLTQDGRLQIIAACNPYRKHTDKMIKRLESAGLGYRVRADETDEKLGSIPLRQLVYRVHALPPSMIPLVWDFGQLNDQTEKIYIQQIVQRVAQSKAIGPNQIKMITEVLSVSQKYMRNRKDECSFVSLRDVERCMQCFVWFFEHHVKLFAELEEYDKRQKEENKERCQRLAGVRDPVVWSLVMSIGVCYHACLENKEKYRHVVSKSLPQEYNHAKVMQEISLMQDLLLSGVPMGDTIARNSALKENVFMMVLCIELRIPLFLVGKPGSSKSLSKTLVADAMQGQAAHSDLYKILKQVDLVSFQCSPHSTPEGIINIFKQCGRFQKGKNLAEYSRVVVLDEIGLAEDSPKMPLKTLHPLLEEGCIDDDPLPHKKVGFIGISNWALDPAKMNRGIFVSRGDPDEKELIETARGICRSDAMVLEKVRDFFQPFAKAYLTICRGEGKGFFGLRDYYSLIKMIFAVARSSQRKPTPEEIVKAVLRNFSGKQLVDAVSVFTKWLPVAPNLENINAIGFVRENIQAAGQDEECRYLLVLTKNYAALKILQQTVFSENGMPEIIFGSSFPKDQEYTQICRNINRVKICMETGQAVVLLNLQNLYESLYDALNQYYVCLGEQKYVDLGLGSHRVKCRVHRNFRLIVIEEREVVYKQFPIPLINRLEKHYLDIHTVLNTEQKRMVEQLEEWVSLFVSLNSQDTTVTYRYQPADVFIGYHSDTCASVVLQAIERHKDSVDEADHERRVLDEAKVIMLRCATPDSVVRLDCTDLPKVESEHLARVYFEELSSSCLADFILSQIRQGETCGSSFTEVTTFSRLLTVSDLELLKQMTHGVELLSLQQFETEHSFLKKIRYSSINEINKLTQQNTGSKVFVYFITRLPRMEGGSSYIGFHGGVWTAAHIDDLRQSKDMVSDVKALQNMTISQMFETKMNSPEEMNLIVSVAMEIDCIYTDKQEEVESEEACHEQAVDTTALVRSCVQSAVGMLRDQAGSNPLRSAQRVEILLTLLCDNDAIKASRIHLSTDEFLQTVKTHLHSMLLMLESNTSLSMKNNWVIKEASNFDALQEGGTFR</sequence>
<evidence type="ECO:0000256" key="16">
    <source>
        <dbReference type="ARBA" id="ARBA00022833"/>
    </source>
</evidence>
<evidence type="ECO:0000256" key="13">
    <source>
        <dbReference type="ARBA" id="ARBA00022771"/>
    </source>
</evidence>
<comment type="subcellular location">
    <subcellularLocation>
        <location evidence="3">Cytoplasm</location>
        <location evidence="3">Cytosol</location>
    </subcellularLocation>
    <subcellularLocation>
        <location evidence="2">Lipid droplet</location>
    </subcellularLocation>
</comment>
<evidence type="ECO:0000256" key="21">
    <source>
        <dbReference type="ARBA" id="ARBA00048778"/>
    </source>
</evidence>
<evidence type="ECO:0000256" key="9">
    <source>
        <dbReference type="ARBA" id="ARBA00022677"/>
    </source>
</evidence>
<evidence type="ECO:0000256" key="2">
    <source>
        <dbReference type="ARBA" id="ARBA00004502"/>
    </source>
</evidence>
<dbReference type="Pfam" id="PF00004">
    <property type="entry name" value="AAA"/>
    <property type="match status" value="1"/>
</dbReference>
<dbReference type="GO" id="GO:0016020">
    <property type="term" value="C:membrane"/>
    <property type="evidence" value="ECO:0007669"/>
    <property type="project" value="TreeGrafter"/>
</dbReference>
<dbReference type="EMBL" id="CAAE01014593">
    <property type="protein sequence ID" value="CAG00203.1"/>
    <property type="molecule type" value="Genomic_DNA"/>
</dbReference>
<keyword evidence="7" id="KW-0963">Cytoplasm</keyword>
<dbReference type="InterPro" id="IPR031248">
    <property type="entry name" value="RNF213"/>
</dbReference>
<accession>Q4SGM9</accession>
<dbReference type="InterPro" id="IPR027417">
    <property type="entry name" value="P-loop_NTPase"/>
</dbReference>
<evidence type="ECO:0000256" key="6">
    <source>
        <dbReference type="ARBA" id="ARBA00012483"/>
    </source>
</evidence>
<evidence type="ECO:0000256" key="15">
    <source>
        <dbReference type="ARBA" id="ARBA00022801"/>
    </source>
</evidence>
<evidence type="ECO:0000313" key="23">
    <source>
        <dbReference type="EMBL" id="CAG00203.1"/>
    </source>
</evidence>
<dbReference type="GO" id="GO:0002376">
    <property type="term" value="P:immune system process"/>
    <property type="evidence" value="ECO:0007669"/>
    <property type="project" value="UniProtKB-KW"/>
</dbReference>
<evidence type="ECO:0000256" key="12">
    <source>
        <dbReference type="ARBA" id="ARBA00022741"/>
    </source>
</evidence>
<dbReference type="FunFam" id="3.40.50.300:FF:000491">
    <property type="entry name" value="E3 ubiquitin-protein ligase RNF213"/>
    <property type="match status" value="1"/>
</dbReference>
<evidence type="ECO:0000256" key="14">
    <source>
        <dbReference type="ARBA" id="ARBA00022786"/>
    </source>
</evidence>
<comment type="catalytic activity">
    <reaction evidence="1">
        <text>S-ubiquitinyl-[E2 ubiquitin-conjugating enzyme]-L-cysteine + [acceptor protein]-L-lysine = [E2 ubiquitin-conjugating enzyme]-L-cysteine + N(6)-ubiquitinyl-[acceptor protein]-L-lysine.</text>
        <dbReference type="EC" id="2.3.2.27"/>
    </reaction>
</comment>
<evidence type="ECO:0000256" key="18">
    <source>
        <dbReference type="ARBA" id="ARBA00022859"/>
    </source>
</evidence>
<dbReference type="GO" id="GO:0061630">
    <property type="term" value="F:ubiquitin protein ligase activity"/>
    <property type="evidence" value="ECO:0007669"/>
    <property type="project" value="UniProtKB-EC"/>
</dbReference>
<feature type="domain" description="AAA+ ATPase" evidence="22">
    <location>
        <begin position="1206"/>
        <end position="1349"/>
    </location>
</feature>
<proteinExistence type="inferred from homology"/>
<reference evidence="23" key="2">
    <citation type="submission" date="2004-02" db="EMBL/GenBank/DDBJ databases">
        <authorList>
            <consortium name="Genoscope"/>
            <consortium name="Whitehead Institute Centre for Genome Research"/>
        </authorList>
    </citation>
    <scope>NUCLEOTIDE SEQUENCE</scope>
</reference>
<keyword evidence="13" id="KW-0863">Zinc-finger</keyword>
<keyword evidence="11" id="KW-0479">Metal-binding</keyword>
<dbReference type="SMART" id="SM00382">
    <property type="entry name" value="AAA"/>
    <property type="match status" value="2"/>
</dbReference>
<feature type="domain" description="AAA+ ATPase" evidence="22">
    <location>
        <begin position="1558"/>
        <end position="1726"/>
    </location>
</feature>
<keyword evidence="12" id="KW-0547">Nucleotide-binding</keyword>
<dbReference type="GO" id="GO:0005730">
    <property type="term" value="C:nucleolus"/>
    <property type="evidence" value="ECO:0007669"/>
    <property type="project" value="TreeGrafter"/>
</dbReference>
<dbReference type="InterPro" id="IPR003593">
    <property type="entry name" value="AAA+_ATPase"/>
</dbReference>
<keyword evidence="20" id="KW-0511">Multifunctional enzyme</keyword>
<feature type="non-terminal residue" evidence="23">
    <location>
        <position position="2365"/>
    </location>
</feature>
<evidence type="ECO:0000256" key="17">
    <source>
        <dbReference type="ARBA" id="ARBA00022840"/>
    </source>
</evidence>
<evidence type="ECO:0000259" key="22">
    <source>
        <dbReference type="SMART" id="SM00382"/>
    </source>
</evidence>
<dbReference type="GO" id="GO:2000051">
    <property type="term" value="P:negative regulation of non-canonical Wnt signaling pathway"/>
    <property type="evidence" value="ECO:0007669"/>
    <property type="project" value="TreeGrafter"/>
</dbReference>
<dbReference type="KEGG" id="tng:GSTEN00018557G001"/>
<evidence type="ECO:0000256" key="8">
    <source>
        <dbReference type="ARBA" id="ARBA00022657"/>
    </source>
</evidence>
<dbReference type="SUPFAM" id="SSF52540">
    <property type="entry name" value="P-loop containing nucleoside triphosphate hydrolases"/>
    <property type="match status" value="2"/>
</dbReference>
<dbReference type="EC" id="2.3.2.27" evidence="6"/>
<comment type="pathway">
    <text evidence="4">Protein modification; protein ubiquitination.</text>
</comment>
<dbReference type="FunFam" id="3.40.50.300:FF:000804">
    <property type="entry name" value="E3 ubiquitin-protein ligase RNF213"/>
    <property type="match status" value="1"/>
</dbReference>
<keyword evidence="18" id="KW-0391">Immunity</keyword>
<dbReference type="GO" id="GO:0016887">
    <property type="term" value="F:ATP hydrolysis activity"/>
    <property type="evidence" value="ECO:0007669"/>
    <property type="project" value="InterPro"/>
</dbReference>
<keyword evidence="8" id="KW-0037">Angiogenesis</keyword>
<keyword evidence="10" id="KW-0808">Transferase</keyword>
<dbReference type="GO" id="GO:0002040">
    <property type="term" value="P:sprouting angiogenesis"/>
    <property type="evidence" value="ECO:0007669"/>
    <property type="project" value="TreeGrafter"/>
</dbReference>
<name>Q4SGM9_TETNG</name>
<protein>
    <recommendedName>
        <fullName evidence="6">RING-type E3 ubiquitin transferase</fullName>
        <ecNumber evidence="6">2.3.2.27</ecNumber>
    </recommendedName>
</protein>
<organism evidence="23">
    <name type="scientific">Tetraodon nigroviridis</name>
    <name type="common">Spotted green pufferfish</name>
    <name type="synonym">Chelonodon nigroviridis</name>
    <dbReference type="NCBI Taxonomy" id="99883"/>
    <lineage>
        <taxon>Eukaryota</taxon>
        <taxon>Metazoa</taxon>
        <taxon>Chordata</taxon>
        <taxon>Craniata</taxon>
        <taxon>Vertebrata</taxon>
        <taxon>Euteleostomi</taxon>
        <taxon>Actinopterygii</taxon>
        <taxon>Neopterygii</taxon>
        <taxon>Teleostei</taxon>
        <taxon>Neoteleostei</taxon>
        <taxon>Acanthomorphata</taxon>
        <taxon>Eupercaria</taxon>
        <taxon>Tetraodontiformes</taxon>
        <taxon>Tetradontoidea</taxon>
        <taxon>Tetraodontidae</taxon>
        <taxon>Tetraodon</taxon>
    </lineage>
</organism>
<dbReference type="GO" id="GO:0006629">
    <property type="term" value="P:lipid metabolic process"/>
    <property type="evidence" value="ECO:0007669"/>
    <property type="project" value="UniProtKB-KW"/>
</dbReference>
<dbReference type="GO" id="GO:0005829">
    <property type="term" value="C:cytosol"/>
    <property type="evidence" value="ECO:0007669"/>
    <property type="project" value="UniProtKB-SubCell"/>
</dbReference>
<evidence type="ECO:0000256" key="5">
    <source>
        <dbReference type="ARBA" id="ARBA00006914"/>
    </source>
</evidence>
<keyword evidence="16" id="KW-0862">Zinc</keyword>
<evidence type="ECO:0000256" key="4">
    <source>
        <dbReference type="ARBA" id="ARBA00004906"/>
    </source>
</evidence>
<reference evidence="23" key="1">
    <citation type="journal article" date="2004" name="Nature">
        <title>Genome duplication in the teleost fish Tetraodon nigroviridis reveals the early vertebrate proto-karyotype.</title>
        <authorList>
            <person name="Jaillon O."/>
            <person name="Aury J.-M."/>
            <person name="Brunet F."/>
            <person name="Petit J.-L."/>
            <person name="Stange-Thomann N."/>
            <person name="Mauceli E."/>
            <person name="Bouneau L."/>
            <person name="Fischer C."/>
            <person name="Ozouf-Costaz C."/>
            <person name="Bernot A."/>
            <person name="Nicaud S."/>
            <person name="Jaffe D."/>
            <person name="Fisher S."/>
            <person name="Lutfalla G."/>
            <person name="Dossat C."/>
            <person name="Segurens B."/>
            <person name="Dasilva C."/>
            <person name="Salanoubat M."/>
            <person name="Levy M."/>
            <person name="Boudet N."/>
            <person name="Castellano S."/>
            <person name="Anthouard V."/>
            <person name="Jubin C."/>
            <person name="Castelli V."/>
            <person name="Katinka M."/>
            <person name="Vacherie B."/>
            <person name="Biemont C."/>
            <person name="Skalli Z."/>
            <person name="Cattolico L."/>
            <person name="Poulain J."/>
            <person name="De Berardinis V."/>
            <person name="Cruaud C."/>
            <person name="Duprat S."/>
            <person name="Brottier P."/>
            <person name="Coutanceau J.-P."/>
            <person name="Gouzy J."/>
            <person name="Parra G."/>
            <person name="Lardier G."/>
            <person name="Chapple C."/>
            <person name="McKernan K.J."/>
            <person name="McEwan P."/>
            <person name="Bosak S."/>
            <person name="Kellis M."/>
            <person name="Volff J.-N."/>
            <person name="Guigo R."/>
            <person name="Zody M.C."/>
            <person name="Mesirov J."/>
            <person name="Lindblad-Toh K."/>
            <person name="Birren B."/>
            <person name="Nusbaum C."/>
            <person name="Kahn D."/>
            <person name="Robinson-Rechavi M."/>
            <person name="Laudet V."/>
            <person name="Schachter V."/>
            <person name="Quetier F."/>
            <person name="Saurin W."/>
            <person name="Scarpelli C."/>
            <person name="Wincker P."/>
            <person name="Lander E.S."/>
            <person name="Weissenbach J."/>
            <person name="Roest Crollius H."/>
        </authorList>
    </citation>
    <scope>NUCLEOTIDE SEQUENCE [LARGE SCALE GENOMIC DNA]</scope>
</reference>
<gene>
    <name evidence="23" type="ORF">GSTENG00018557001</name>
</gene>
<dbReference type="OrthoDB" id="2423195at2759"/>
<keyword evidence="15" id="KW-0378">Hydrolase</keyword>
<evidence type="ECO:0000256" key="11">
    <source>
        <dbReference type="ARBA" id="ARBA00022723"/>
    </source>
</evidence>
<dbReference type="GO" id="GO:0005811">
    <property type="term" value="C:lipid droplet"/>
    <property type="evidence" value="ECO:0007669"/>
    <property type="project" value="UniProtKB-SubCell"/>
</dbReference>
<dbReference type="PANTHER" id="PTHR22605">
    <property type="entry name" value="RZ-TYPE DOMAIN-CONTAINING PROTEIN"/>
    <property type="match status" value="1"/>
</dbReference>
<comment type="catalytic activity">
    <reaction evidence="21">
        <text>ATP + H2O = ADP + phosphate + H(+)</text>
        <dbReference type="Rhea" id="RHEA:13065"/>
        <dbReference type="ChEBI" id="CHEBI:15377"/>
        <dbReference type="ChEBI" id="CHEBI:15378"/>
        <dbReference type="ChEBI" id="CHEBI:30616"/>
        <dbReference type="ChEBI" id="CHEBI:43474"/>
        <dbReference type="ChEBI" id="CHEBI:456216"/>
    </reaction>
    <physiologicalReaction direction="left-to-right" evidence="21">
        <dbReference type="Rhea" id="RHEA:13066"/>
    </physiologicalReaction>
</comment>
<comment type="caution">
    <text evidence="23">The sequence shown here is derived from an EMBL/GenBank/DDBJ whole genome shotgun (WGS) entry which is preliminary data.</text>
</comment>
<dbReference type="GO" id="GO:0008270">
    <property type="term" value="F:zinc ion binding"/>
    <property type="evidence" value="ECO:0007669"/>
    <property type="project" value="UniProtKB-KW"/>
</dbReference>
<dbReference type="GO" id="GO:0006511">
    <property type="term" value="P:ubiquitin-dependent protein catabolic process"/>
    <property type="evidence" value="ECO:0007669"/>
    <property type="project" value="TreeGrafter"/>
</dbReference>
<evidence type="ECO:0000256" key="19">
    <source>
        <dbReference type="ARBA" id="ARBA00023098"/>
    </source>
</evidence>
<evidence type="ECO:0000256" key="3">
    <source>
        <dbReference type="ARBA" id="ARBA00004514"/>
    </source>
</evidence>
<keyword evidence="17" id="KW-0067">ATP-binding</keyword>
<dbReference type="PANTHER" id="PTHR22605:SF18">
    <property type="entry name" value="E3 UBIQUITIN-PROTEIN LIGASE RNF213-ALPHA"/>
    <property type="match status" value="1"/>
</dbReference>
<evidence type="ECO:0000256" key="7">
    <source>
        <dbReference type="ARBA" id="ARBA00022490"/>
    </source>
</evidence>